<dbReference type="RefSeq" id="WP_128624605.1">
    <property type="nucleotide sequence ID" value="NZ_ML133508.1"/>
</dbReference>
<dbReference type="InterPro" id="IPR009282">
    <property type="entry name" value="DUF937"/>
</dbReference>
<comment type="caution">
    <text evidence="2">The sequence shown here is derived from an EMBL/GenBank/DDBJ whole genome shotgun (WGS) entry which is preliminary data.</text>
</comment>
<organism evidence="2 3">
    <name type="scientific">Borborobacter arsenicus</name>
    <dbReference type="NCBI Taxonomy" id="1851146"/>
    <lineage>
        <taxon>Bacteria</taxon>
        <taxon>Pseudomonadati</taxon>
        <taxon>Pseudomonadota</taxon>
        <taxon>Alphaproteobacteria</taxon>
        <taxon>Hyphomicrobiales</taxon>
        <taxon>Phyllobacteriaceae</taxon>
        <taxon>Borborobacter</taxon>
    </lineage>
</organism>
<name>A0A432VA83_9HYPH</name>
<keyword evidence="3" id="KW-1185">Reference proteome</keyword>
<reference evidence="2 3" key="1">
    <citation type="submission" date="2018-11" db="EMBL/GenBank/DDBJ databases">
        <title>Pseudaminobacter arsenicus sp. nov., an arsenic-resistant bacterium isolated from arsenic-rich aquifers.</title>
        <authorList>
            <person name="Mu Y."/>
        </authorList>
    </citation>
    <scope>NUCLEOTIDE SEQUENCE [LARGE SCALE GENOMIC DNA]</scope>
    <source>
        <strain evidence="2 3">CB3</strain>
    </source>
</reference>
<feature type="region of interest" description="Disordered" evidence="1">
    <location>
        <begin position="163"/>
        <end position="272"/>
    </location>
</feature>
<dbReference type="OrthoDB" id="5526542at2"/>
<protein>
    <submittedName>
        <fullName evidence="2">DUF937 domain-containing protein</fullName>
    </submittedName>
</protein>
<dbReference type="AlphaFoldDB" id="A0A432VA83"/>
<accession>A0A432VA83</accession>
<dbReference type="Proteomes" id="UP000281647">
    <property type="component" value="Unassembled WGS sequence"/>
</dbReference>
<proteinExistence type="predicted"/>
<evidence type="ECO:0000313" key="3">
    <source>
        <dbReference type="Proteomes" id="UP000281647"/>
    </source>
</evidence>
<evidence type="ECO:0000313" key="2">
    <source>
        <dbReference type="EMBL" id="RUM99101.1"/>
    </source>
</evidence>
<gene>
    <name evidence="2" type="ORF">EET67_05570</name>
</gene>
<evidence type="ECO:0000256" key="1">
    <source>
        <dbReference type="SAM" id="MobiDB-lite"/>
    </source>
</evidence>
<sequence>MLPLFDMLANAQQGNGMEALARQFGLSQQQAQAAVEALLPAFSQGLKQNTADPYGIGAFMTAMASGQHAKYFDNPANAFSPSGIKEGNGILGHLFGSKDLSRAVADQAAQATGIGQEVLKQMLPVIASMIMGGLAKQSNSQLQAGGFGSGSNPLGEIIEQMMRQGGGMGTGGGQPQSPNPMDNPLGRILEGMFGGEAQPAPQPRGRTQEQAQSPYGDNPLGKIFEEMLGGGQGQRQPEPQADTGPAGRPQNPYDDLFGKMFETGAKQRDDYQKSVESIFEQFTRGMDRHR</sequence>
<feature type="compositionally biased region" description="Gly residues" evidence="1">
    <location>
        <begin position="164"/>
        <end position="174"/>
    </location>
</feature>
<dbReference type="Pfam" id="PF06078">
    <property type="entry name" value="DUF937"/>
    <property type="match status" value="1"/>
</dbReference>
<dbReference type="EMBL" id="RKST01000003">
    <property type="protein sequence ID" value="RUM99101.1"/>
    <property type="molecule type" value="Genomic_DNA"/>
</dbReference>